<dbReference type="AlphaFoldDB" id="A0A2V0Q6K5"/>
<evidence type="ECO:0000313" key="1">
    <source>
        <dbReference type="EMBL" id="GBH08366.1"/>
    </source>
</evidence>
<evidence type="ECO:0000313" key="2">
    <source>
        <dbReference type="Proteomes" id="UP000247480"/>
    </source>
</evidence>
<accession>A0A2V0Q6K5</accession>
<organism evidence="1 2">
    <name type="scientific">Pseudomonas syringae pv. actinidiae</name>
    <dbReference type="NCBI Taxonomy" id="103796"/>
    <lineage>
        <taxon>Bacteria</taxon>
        <taxon>Pseudomonadati</taxon>
        <taxon>Pseudomonadota</taxon>
        <taxon>Gammaproteobacteria</taxon>
        <taxon>Pseudomonadales</taxon>
        <taxon>Pseudomonadaceae</taxon>
        <taxon>Pseudomonas</taxon>
        <taxon>Pseudomonas syringae</taxon>
    </lineage>
</organism>
<gene>
    <name evidence="1" type="ORF">KPSA1_01737</name>
</gene>
<protein>
    <submittedName>
        <fullName evidence="1">Uncharacterized protein</fullName>
    </submittedName>
</protein>
<dbReference type="EMBL" id="BGJZ01000086">
    <property type="protein sequence ID" value="GBH08366.1"/>
    <property type="molecule type" value="Genomic_DNA"/>
</dbReference>
<sequence length="70" mass="7799">MSKKLGGQLRSWRQLNTSKIEKNASFVKSWMYPIYSTGILCCENSPYSDARDFGSASIQQPSPCCDARGC</sequence>
<reference evidence="1 2" key="1">
    <citation type="submission" date="2018-04" db="EMBL/GenBank/DDBJ databases">
        <title>Draft genome sequence of Pseudomonas syringae pv. actinidiae biovar 1 strains isolated from kiwifruit in Kagawa prefecture.</title>
        <authorList>
            <person name="Tabuchi M."/>
            <person name="Saito M."/>
            <person name="Fujiwara S."/>
            <person name="Sasa N."/>
            <person name="Akimitsu K."/>
            <person name="Gomi K."/>
            <person name="Konishi-Sugita S."/>
            <person name="Hamano K."/>
            <person name="Kataoka I."/>
        </authorList>
    </citation>
    <scope>NUCLEOTIDE SEQUENCE [LARGE SCALE GENOMIC DNA]</scope>
    <source>
        <strain evidence="1 2">MAFF212206</strain>
    </source>
</reference>
<proteinExistence type="predicted"/>
<dbReference type="Proteomes" id="UP000247480">
    <property type="component" value="Unassembled WGS sequence"/>
</dbReference>
<comment type="caution">
    <text evidence="1">The sequence shown here is derived from an EMBL/GenBank/DDBJ whole genome shotgun (WGS) entry which is preliminary data.</text>
</comment>
<name>A0A2V0Q6K5_PSESF</name>